<dbReference type="Proteomes" id="UP000033054">
    <property type="component" value="Chromosome"/>
</dbReference>
<dbReference type="Pfam" id="PF00106">
    <property type="entry name" value="adh_short"/>
    <property type="match status" value="1"/>
</dbReference>
<dbReference type="PANTHER" id="PTHR42879">
    <property type="entry name" value="3-OXOACYL-(ACYL-CARRIER-PROTEIN) REDUCTASE"/>
    <property type="match status" value="1"/>
</dbReference>
<dbReference type="OrthoDB" id="9804774at2"/>
<dbReference type="RefSeq" id="WP_046573916.1">
    <property type="nucleotide sequence ID" value="NZ_CP010429.1"/>
</dbReference>
<comment type="similarity">
    <text evidence="1 2">Belongs to the short-chain dehydrogenases/reductases (SDR) family.</text>
</comment>
<evidence type="ECO:0000313" key="3">
    <source>
        <dbReference type="EMBL" id="AKD55424.1"/>
    </source>
</evidence>
<name>A0A0E3ZW11_9BACT</name>
<keyword evidence="4" id="KW-1185">Reference proteome</keyword>
<dbReference type="FunFam" id="3.40.50.720:FF:000084">
    <property type="entry name" value="Short-chain dehydrogenase reductase"/>
    <property type="match status" value="1"/>
</dbReference>
<sequence>MDLQIRGKTALVTGSTAGIGLAIAKTLAQEGVEVILNGRNKGRVDALAQQLTAELPGTRFRGIAADFSQVDEINALLAELPQVDILINNVGIFEPKEFSQIPDEDWFKFFEVNVMSGVRLSRHYFPNMLANGWGRIIFVSSESALQIPTEMIHYGTTKTAQLAISRGLAELTTGTEVTVNTVLPGPTLSEGVGDFIGSMAASRKVSVEEMEKDFFKHARPTSIIKRFATTQEIANLVAYLSSPLASATNGAAVRVDGGVTKTIA</sequence>
<organism evidence="3 4">
    <name type="scientific">Spirosoma radiotolerans</name>
    <dbReference type="NCBI Taxonomy" id="1379870"/>
    <lineage>
        <taxon>Bacteria</taxon>
        <taxon>Pseudomonadati</taxon>
        <taxon>Bacteroidota</taxon>
        <taxon>Cytophagia</taxon>
        <taxon>Cytophagales</taxon>
        <taxon>Cytophagaceae</taxon>
        <taxon>Spirosoma</taxon>
    </lineage>
</organism>
<dbReference type="InterPro" id="IPR036291">
    <property type="entry name" value="NAD(P)-bd_dom_sf"/>
</dbReference>
<dbReference type="SUPFAM" id="SSF51735">
    <property type="entry name" value="NAD(P)-binding Rossmann-fold domains"/>
    <property type="match status" value="1"/>
</dbReference>
<dbReference type="Gene3D" id="3.40.50.720">
    <property type="entry name" value="NAD(P)-binding Rossmann-like Domain"/>
    <property type="match status" value="1"/>
</dbReference>
<dbReference type="KEGG" id="srd:SD10_11430"/>
<evidence type="ECO:0000256" key="2">
    <source>
        <dbReference type="RuleBase" id="RU000363"/>
    </source>
</evidence>
<reference evidence="3 4" key="1">
    <citation type="journal article" date="2014" name="Curr. Microbiol.">
        <title>Spirosoma radiotolerans sp. nov., a gamma-radiation-resistant bacterium isolated from gamma ray-irradiated soil.</title>
        <authorList>
            <person name="Lee J.J."/>
            <person name="Srinivasan S."/>
            <person name="Lim S."/>
            <person name="Joe M."/>
            <person name="Im S."/>
            <person name="Bae S.I."/>
            <person name="Park K.R."/>
            <person name="Han J.H."/>
            <person name="Park S.H."/>
            <person name="Joo B.M."/>
            <person name="Park S.J."/>
            <person name="Kim M.K."/>
        </authorList>
    </citation>
    <scope>NUCLEOTIDE SEQUENCE [LARGE SCALE GENOMIC DNA]</scope>
    <source>
        <strain evidence="3 4">DG5A</strain>
    </source>
</reference>
<gene>
    <name evidence="3" type="ORF">SD10_11430</name>
</gene>
<dbReference type="HOGENOM" id="CLU_010194_1_2_10"/>
<evidence type="ECO:0000313" key="4">
    <source>
        <dbReference type="Proteomes" id="UP000033054"/>
    </source>
</evidence>
<dbReference type="STRING" id="1379870.SD10_11430"/>
<dbReference type="PRINTS" id="PR00081">
    <property type="entry name" value="GDHRDH"/>
</dbReference>
<evidence type="ECO:0000256" key="1">
    <source>
        <dbReference type="ARBA" id="ARBA00006484"/>
    </source>
</evidence>
<accession>A0A0E3ZW11</accession>
<dbReference type="EMBL" id="CP010429">
    <property type="protein sequence ID" value="AKD55424.1"/>
    <property type="molecule type" value="Genomic_DNA"/>
</dbReference>
<dbReference type="PRINTS" id="PR00080">
    <property type="entry name" value="SDRFAMILY"/>
</dbReference>
<proteinExistence type="inferred from homology"/>
<protein>
    <submittedName>
        <fullName evidence="3">Oxidoreductase</fullName>
    </submittedName>
</protein>
<dbReference type="AlphaFoldDB" id="A0A0E3ZW11"/>
<dbReference type="InterPro" id="IPR050259">
    <property type="entry name" value="SDR"/>
</dbReference>
<dbReference type="CDD" id="cd05233">
    <property type="entry name" value="SDR_c"/>
    <property type="match status" value="1"/>
</dbReference>
<dbReference type="PATRIC" id="fig|1379870.5.peg.2485"/>
<dbReference type="InterPro" id="IPR002347">
    <property type="entry name" value="SDR_fam"/>
</dbReference>